<reference evidence="8" key="1">
    <citation type="journal article" date="2023" name="Mar. Drugs">
        <title>Gemmata algarum, a Novel Planctomycete Isolated from an Algal Mat, Displays Antimicrobial Activity.</title>
        <authorList>
            <person name="Kumar G."/>
            <person name="Kallscheuer N."/>
            <person name="Kashif M."/>
            <person name="Ahamad S."/>
            <person name="Jagadeeshwari U."/>
            <person name="Pannikurungottu S."/>
            <person name="Haufschild T."/>
            <person name="Kabuu M."/>
            <person name="Sasikala C."/>
            <person name="Jogler C."/>
            <person name="Ramana C."/>
        </authorList>
    </citation>
    <scope>NUCLEOTIDE SEQUENCE [LARGE SCALE GENOMIC DNA]</scope>
    <source>
        <strain evidence="8">JC673</strain>
    </source>
</reference>
<dbReference type="InterPro" id="IPR007627">
    <property type="entry name" value="RNA_pol_sigma70_r2"/>
</dbReference>
<feature type="domain" description="RNA polymerase sigma-70 region 2" evidence="5">
    <location>
        <begin position="24"/>
        <end position="93"/>
    </location>
</feature>
<dbReference type="InterPro" id="IPR039425">
    <property type="entry name" value="RNA_pol_sigma-70-like"/>
</dbReference>
<dbReference type="InterPro" id="IPR013249">
    <property type="entry name" value="RNA_pol_sigma70_r4_t2"/>
</dbReference>
<dbReference type="SUPFAM" id="SSF88659">
    <property type="entry name" value="Sigma3 and sigma4 domains of RNA polymerase sigma factors"/>
    <property type="match status" value="1"/>
</dbReference>
<dbReference type="PANTHER" id="PTHR43133">
    <property type="entry name" value="RNA POLYMERASE ECF-TYPE SIGMA FACTO"/>
    <property type="match status" value="1"/>
</dbReference>
<dbReference type="Gene3D" id="1.10.10.10">
    <property type="entry name" value="Winged helix-like DNA-binding domain superfamily/Winged helix DNA-binding domain"/>
    <property type="match status" value="1"/>
</dbReference>
<dbReference type="InterPro" id="IPR013324">
    <property type="entry name" value="RNA_pol_sigma_r3/r4-like"/>
</dbReference>
<comment type="caution">
    <text evidence="7">The sequence shown here is derived from an EMBL/GenBank/DDBJ whole genome shotgun (WGS) entry which is preliminary data.</text>
</comment>
<dbReference type="RefSeq" id="WP_320687594.1">
    <property type="nucleotide sequence ID" value="NZ_JAXBLV010000189.1"/>
</dbReference>
<evidence type="ECO:0000256" key="4">
    <source>
        <dbReference type="ARBA" id="ARBA00023163"/>
    </source>
</evidence>
<dbReference type="InterPro" id="IPR036388">
    <property type="entry name" value="WH-like_DNA-bd_sf"/>
</dbReference>
<dbReference type="Gene3D" id="1.10.1740.10">
    <property type="match status" value="1"/>
</dbReference>
<name>A0ABU5F0V3_9BACT</name>
<dbReference type="EMBL" id="JAXBLV010000189">
    <property type="protein sequence ID" value="MDY3561129.1"/>
    <property type="molecule type" value="Genomic_DNA"/>
</dbReference>
<keyword evidence="2" id="KW-0805">Transcription regulation</keyword>
<protein>
    <submittedName>
        <fullName evidence="7">Sigma-70 family RNA polymerase sigma factor</fullName>
    </submittedName>
</protein>
<keyword evidence="3" id="KW-0731">Sigma factor</keyword>
<comment type="similarity">
    <text evidence="1">Belongs to the sigma-70 factor family. ECF subfamily.</text>
</comment>
<dbReference type="NCBIfam" id="TIGR02937">
    <property type="entry name" value="sigma70-ECF"/>
    <property type="match status" value="1"/>
</dbReference>
<evidence type="ECO:0000259" key="6">
    <source>
        <dbReference type="Pfam" id="PF08281"/>
    </source>
</evidence>
<dbReference type="Pfam" id="PF04542">
    <property type="entry name" value="Sigma70_r2"/>
    <property type="match status" value="1"/>
</dbReference>
<evidence type="ECO:0000256" key="3">
    <source>
        <dbReference type="ARBA" id="ARBA00023082"/>
    </source>
</evidence>
<dbReference type="InterPro" id="IPR013325">
    <property type="entry name" value="RNA_pol_sigma_r2"/>
</dbReference>
<gene>
    <name evidence="7" type="ORF">R5W23_002390</name>
</gene>
<evidence type="ECO:0000256" key="1">
    <source>
        <dbReference type="ARBA" id="ARBA00010641"/>
    </source>
</evidence>
<dbReference type="Proteomes" id="UP001272242">
    <property type="component" value="Unassembled WGS sequence"/>
</dbReference>
<keyword evidence="8" id="KW-1185">Reference proteome</keyword>
<dbReference type="SUPFAM" id="SSF88946">
    <property type="entry name" value="Sigma2 domain of RNA polymerase sigma factors"/>
    <property type="match status" value="1"/>
</dbReference>
<evidence type="ECO:0000313" key="7">
    <source>
        <dbReference type="EMBL" id="MDY3561129.1"/>
    </source>
</evidence>
<evidence type="ECO:0000259" key="5">
    <source>
        <dbReference type="Pfam" id="PF04542"/>
    </source>
</evidence>
<dbReference type="PANTHER" id="PTHR43133:SF51">
    <property type="entry name" value="RNA POLYMERASE SIGMA FACTOR"/>
    <property type="match status" value="1"/>
</dbReference>
<proteinExistence type="inferred from homology"/>
<evidence type="ECO:0000256" key="2">
    <source>
        <dbReference type="ARBA" id="ARBA00023015"/>
    </source>
</evidence>
<dbReference type="Pfam" id="PF08281">
    <property type="entry name" value="Sigma70_r4_2"/>
    <property type="match status" value="1"/>
</dbReference>
<organism evidence="7 8">
    <name type="scientific">Gemmata algarum</name>
    <dbReference type="NCBI Taxonomy" id="2975278"/>
    <lineage>
        <taxon>Bacteria</taxon>
        <taxon>Pseudomonadati</taxon>
        <taxon>Planctomycetota</taxon>
        <taxon>Planctomycetia</taxon>
        <taxon>Gemmatales</taxon>
        <taxon>Gemmataceae</taxon>
        <taxon>Gemmata</taxon>
    </lineage>
</organism>
<accession>A0ABU5F0V3</accession>
<sequence length="207" mass="23150">MDEHLAREVARGLRDGRPDAWRALYDAFAERVWCFVARLVGPSSADVADVVQETMLAAARSARTYDPACGPLWNWLCGIARLQVALHFRKLKRQDRFKSADGWLAPHRDRLARWLDGSEDPPPDLLETGETIALVRLVLAELPDEYGTLLTDKYLDGVAVEQLAARNQTTETAVRSKLARAREAFRTAFLRLSHSSTDAEPQRGGVP</sequence>
<dbReference type="InterPro" id="IPR014284">
    <property type="entry name" value="RNA_pol_sigma-70_dom"/>
</dbReference>
<evidence type="ECO:0000313" key="8">
    <source>
        <dbReference type="Proteomes" id="UP001272242"/>
    </source>
</evidence>
<keyword evidence="4" id="KW-0804">Transcription</keyword>
<feature type="domain" description="RNA polymerase sigma factor 70 region 4 type 2" evidence="6">
    <location>
        <begin position="135"/>
        <end position="184"/>
    </location>
</feature>